<proteinExistence type="predicted"/>
<dbReference type="OrthoDB" id="6414280at2759"/>
<dbReference type="Proteomes" id="UP000639338">
    <property type="component" value="Unassembled WGS sequence"/>
</dbReference>
<evidence type="ECO:0000313" key="2">
    <source>
        <dbReference type="Proteomes" id="UP000639338"/>
    </source>
</evidence>
<dbReference type="PANTHER" id="PTHR31389:SF4">
    <property type="entry name" value="LD39211P"/>
    <property type="match status" value="1"/>
</dbReference>
<organism evidence="1 2">
    <name type="scientific">Aphidius gifuensis</name>
    <name type="common">Parasitoid wasp</name>
    <dbReference type="NCBI Taxonomy" id="684658"/>
    <lineage>
        <taxon>Eukaryota</taxon>
        <taxon>Metazoa</taxon>
        <taxon>Ecdysozoa</taxon>
        <taxon>Arthropoda</taxon>
        <taxon>Hexapoda</taxon>
        <taxon>Insecta</taxon>
        <taxon>Pterygota</taxon>
        <taxon>Neoptera</taxon>
        <taxon>Endopterygota</taxon>
        <taxon>Hymenoptera</taxon>
        <taxon>Apocrita</taxon>
        <taxon>Ichneumonoidea</taxon>
        <taxon>Braconidae</taxon>
        <taxon>Aphidiinae</taxon>
        <taxon>Aphidius</taxon>
    </lineage>
</organism>
<dbReference type="PANTHER" id="PTHR31389">
    <property type="entry name" value="LD39211P"/>
    <property type="match status" value="1"/>
</dbReference>
<protein>
    <submittedName>
        <fullName evidence="1">Uncharacterized protein</fullName>
    </submittedName>
</protein>
<name>A0A834XPJ6_APHGI</name>
<sequence length="347" mass="39803">MRSKGLLFFLICLVGTTVVFLAFNYQRPSIRTFVTETHKQLKSFQKNLKDVEEKRFVTDSKYLASLGLDHQTIADTALQNSKNVTVITLLRPGKEINIYGFIKNVSHFLPANNVVIYGISLDDDTLQNIRQICNSSKCSVVPFDINLFPSYAEDERLHVYKPLVIQSALHTLGNILYMDSNIRLNNTNISKFLLPESGILTWPTKHATSSLTHPKMYEYFHVSAESFFFLPLVKTSHIIIRNTKEIRDNIMLPWVQCALTRDCICPIGAQSAGCRFNKKPQYRYSGCHSYDTSALNILLGLYFNYEDSRYINREHKSSFITIQTDKINEEYLSITRQNNASEANIKN</sequence>
<reference evidence="1 2" key="1">
    <citation type="submission" date="2020-08" db="EMBL/GenBank/DDBJ databases">
        <title>Aphidius gifuensis genome sequencing and assembly.</title>
        <authorList>
            <person name="Du Z."/>
        </authorList>
    </citation>
    <scope>NUCLEOTIDE SEQUENCE [LARGE SCALE GENOMIC DNA]</scope>
    <source>
        <strain evidence="1">YNYX2018</strain>
        <tissue evidence="1">Adults</tissue>
    </source>
</reference>
<evidence type="ECO:0000313" key="1">
    <source>
        <dbReference type="EMBL" id="KAF7990372.1"/>
    </source>
</evidence>
<comment type="caution">
    <text evidence="1">The sequence shown here is derived from an EMBL/GenBank/DDBJ whole genome shotgun (WGS) entry which is preliminary data.</text>
</comment>
<dbReference type="EMBL" id="JACMRX010000004">
    <property type="protein sequence ID" value="KAF7990372.1"/>
    <property type="molecule type" value="Genomic_DNA"/>
</dbReference>
<accession>A0A834XPJ6</accession>
<gene>
    <name evidence="1" type="ORF">HCN44_000177</name>
</gene>
<dbReference type="AlphaFoldDB" id="A0A834XPJ6"/>
<keyword evidence="2" id="KW-1185">Reference proteome</keyword>